<evidence type="ECO:0000256" key="1">
    <source>
        <dbReference type="SAM" id="MobiDB-lite"/>
    </source>
</evidence>
<sequence length="103" mass="10514">MNDHPSATESAECRSGRSPPLASRAPDCTAARPRARPHAACMPSCAACGGPSGIHAAVLDEAAGRADLEHDGVAPLLAAVGAGFDSVRNRHAVHGEIEDVYGF</sequence>
<protein>
    <submittedName>
        <fullName evidence="2">Uncharacterized protein</fullName>
    </submittedName>
</protein>
<dbReference type="Proteomes" id="UP000266841">
    <property type="component" value="Unassembled WGS sequence"/>
</dbReference>
<proteinExistence type="predicted"/>
<feature type="region of interest" description="Disordered" evidence="1">
    <location>
        <begin position="1"/>
        <end position="29"/>
    </location>
</feature>
<reference evidence="2 3" key="1">
    <citation type="journal article" date="2012" name="Genome Biol.">
        <title>Genome and low-iron response of an oceanic diatom adapted to chronic iron limitation.</title>
        <authorList>
            <person name="Lommer M."/>
            <person name="Specht M."/>
            <person name="Roy A.S."/>
            <person name="Kraemer L."/>
            <person name="Andreson R."/>
            <person name="Gutowska M.A."/>
            <person name="Wolf J."/>
            <person name="Bergner S.V."/>
            <person name="Schilhabel M.B."/>
            <person name="Klostermeier U.C."/>
            <person name="Beiko R.G."/>
            <person name="Rosenstiel P."/>
            <person name="Hippler M."/>
            <person name="Laroche J."/>
        </authorList>
    </citation>
    <scope>NUCLEOTIDE SEQUENCE [LARGE SCALE GENOMIC DNA]</scope>
    <source>
        <strain evidence="2 3">CCMP1005</strain>
    </source>
</reference>
<name>K0RLG5_THAOC</name>
<accession>K0RLG5</accession>
<evidence type="ECO:0000313" key="3">
    <source>
        <dbReference type="Proteomes" id="UP000266841"/>
    </source>
</evidence>
<dbReference type="EMBL" id="AGNL01038457">
    <property type="protein sequence ID" value="EJK53119.1"/>
    <property type="molecule type" value="Genomic_DNA"/>
</dbReference>
<keyword evidence="3" id="KW-1185">Reference proteome</keyword>
<gene>
    <name evidence="2" type="ORF">THAOC_27503</name>
</gene>
<comment type="caution">
    <text evidence="2">The sequence shown here is derived from an EMBL/GenBank/DDBJ whole genome shotgun (WGS) entry which is preliminary data.</text>
</comment>
<organism evidence="2 3">
    <name type="scientific">Thalassiosira oceanica</name>
    <name type="common">Marine diatom</name>
    <dbReference type="NCBI Taxonomy" id="159749"/>
    <lineage>
        <taxon>Eukaryota</taxon>
        <taxon>Sar</taxon>
        <taxon>Stramenopiles</taxon>
        <taxon>Ochrophyta</taxon>
        <taxon>Bacillariophyta</taxon>
        <taxon>Coscinodiscophyceae</taxon>
        <taxon>Thalassiosirophycidae</taxon>
        <taxon>Thalassiosirales</taxon>
        <taxon>Thalassiosiraceae</taxon>
        <taxon>Thalassiosira</taxon>
    </lineage>
</organism>
<dbReference type="AlphaFoldDB" id="K0RLG5"/>
<evidence type="ECO:0000313" key="2">
    <source>
        <dbReference type="EMBL" id="EJK53119.1"/>
    </source>
</evidence>